<dbReference type="Pfam" id="PF14520">
    <property type="entry name" value="HHH_5"/>
    <property type="match status" value="1"/>
</dbReference>
<evidence type="ECO:0000256" key="1">
    <source>
        <dbReference type="ARBA" id="ARBA00022490"/>
    </source>
</evidence>
<keyword evidence="4 6" id="KW-0233">DNA recombination</keyword>
<keyword evidence="3 6" id="KW-0238">DNA-binding</keyword>
<keyword evidence="8" id="KW-0378">Hydrolase</keyword>
<evidence type="ECO:0000256" key="2">
    <source>
        <dbReference type="ARBA" id="ARBA00022763"/>
    </source>
</evidence>
<keyword evidence="9" id="KW-1185">Reference proteome</keyword>
<dbReference type="Pfam" id="PF07499">
    <property type="entry name" value="RuvA_C"/>
    <property type="match status" value="1"/>
</dbReference>
<dbReference type="SMART" id="SM00278">
    <property type="entry name" value="HhH1"/>
    <property type="match status" value="2"/>
</dbReference>
<feature type="region of interest" description="Domain I" evidence="6">
    <location>
        <begin position="1"/>
        <end position="64"/>
    </location>
</feature>
<accession>A0A1H2S816</accession>
<dbReference type="InterPro" id="IPR012340">
    <property type="entry name" value="NA-bd_OB-fold"/>
</dbReference>
<feature type="region of interest" description="Domain III" evidence="6">
    <location>
        <begin position="157"/>
        <end position="202"/>
    </location>
</feature>
<dbReference type="GO" id="GO:0009378">
    <property type="term" value="F:four-way junction helicase activity"/>
    <property type="evidence" value="ECO:0007669"/>
    <property type="project" value="InterPro"/>
</dbReference>
<feature type="domain" description="Helix-hairpin-helix DNA-binding motif class 1" evidence="7">
    <location>
        <begin position="73"/>
        <end position="92"/>
    </location>
</feature>
<dbReference type="GO" id="GO:0009379">
    <property type="term" value="C:Holliday junction helicase complex"/>
    <property type="evidence" value="ECO:0007669"/>
    <property type="project" value="InterPro"/>
</dbReference>
<evidence type="ECO:0000256" key="3">
    <source>
        <dbReference type="ARBA" id="ARBA00023125"/>
    </source>
</evidence>
<dbReference type="GO" id="GO:0006281">
    <property type="term" value="P:DNA repair"/>
    <property type="evidence" value="ECO:0007669"/>
    <property type="project" value="UniProtKB-UniRule"/>
</dbReference>
<sequence length="202" mass="22385">MIEFVKGRVDHIKGDTITIENNGIGYLIYCSNPFVFNGQQPDEETVVYTYQYVKEDVNRLYGFRSRKERELFEQLLQVSGIGPKGAQAILASGDPGQVVGAIENEDEAFLTKFPGVGKKTAKQMIIDLKGKLTGVYDAVTVAGAPVSLLDEQQPGGDLEEALEALTALGYGEKEIKKVRPHLEKEQLSADEYVRKALQWMLT</sequence>
<dbReference type="Pfam" id="PF01330">
    <property type="entry name" value="RuvA_N"/>
    <property type="match status" value="1"/>
</dbReference>
<dbReference type="RefSeq" id="WP_091612063.1">
    <property type="nucleotide sequence ID" value="NZ_FNNC01000001.1"/>
</dbReference>
<dbReference type="CDD" id="cd14332">
    <property type="entry name" value="UBA_RuvA_C"/>
    <property type="match status" value="1"/>
</dbReference>
<dbReference type="Gene3D" id="2.40.50.140">
    <property type="entry name" value="Nucleic acid-binding proteins"/>
    <property type="match status" value="1"/>
</dbReference>
<dbReference type="NCBIfam" id="TIGR00084">
    <property type="entry name" value="ruvA"/>
    <property type="match status" value="1"/>
</dbReference>
<name>A0A1H2S816_9BACI</name>
<evidence type="ECO:0000259" key="7">
    <source>
        <dbReference type="SMART" id="SM00278"/>
    </source>
</evidence>
<dbReference type="EMBL" id="FNNC01000001">
    <property type="protein sequence ID" value="SDW27678.1"/>
    <property type="molecule type" value="Genomic_DNA"/>
</dbReference>
<dbReference type="STRING" id="1122204.SAMN05421781_1068"/>
<reference evidence="8 9" key="1">
    <citation type="submission" date="2016-10" db="EMBL/GenBank/DDBJ databases">
        <authorList>
            <person name="de Groot N.N."/>
        </authorList>
    </citation>
    <scope>NUCLEOTIDE SEQUENCE [LARGE SCALE GENOMIC DNA]</scope>
    <source>
        <strain evidence="8 9">DSM 23126</strain>
    </source>
</reference>
<keyword evidence="1 6" id="KW-0963">Cytoplasm</keyword>
<dbReference type="InterPro" id="IPR011114">
    <property type="entry name" value="RuvA_C"/>
</dbReference>
<dbReference type="SUPFAM" id="SSF50249">
    <property type="entry name" value="Nucleic acid-binding proteins"/>
    <property type="match status" value="1"/>
</dbReference>
<dbReference type="InterPro" id="IPR013849">
    <property type="entry name" value="DNA_helicase_Holl-junc_RuvA_I"/>
</dbReference>
<dbReference type="GO" id="GO:0006310">
    <property type="term" value="P:DNA recombination"/>
    <property type="evidence" value="ECO:0007669"/>
    <property type="project" value="UniProtKB-UniRule"/>
</dbReference>
<comment type="function">
    <text evidence="6">The RuvA-RuvB-RuvC complex processes Holliday junction (HJ) DNA during genetic recombination and DNA repair, while the RuvA-RuvB complex plays an important role in the rescue of blocked DNA replication forks via replication fork reversal (RFR). RuvA specifically binds to HJ cruciform DNA, conferring on it an open structure. The RuvB hexamer acts as an ATP-dependent pump, pulling dsDNA into and through the RuvAB complex. HJ branch migration allows RuvC to scan DNA until it finds its consensus sequence, where it cleaves and resolves the cruciform DNA.</text>
</comment>
<keyword evidence="8" id="KW-0547">Nucleotide-binding</keyword>
<comment type="similarity">
    <text evidence="6">Belongs to the RuvA family.</text>
</comment>
<feature type="domain" description="Helix-hairpin-helix DNA-binding motif class 1" evidence="7">
    <location>
        <begin position="108"/>
        <end position="127"/>
    </location>
</feature>
<comment type="domain">
    <text evidence="6">Has three domains with a flexible linker between the domains II and III and assumes an 'L' shape. Domain III is highly mobile and contacts RuvB.</text>
</comment>
<dbReference type="OrthoDB" id="5293449at2"/>
<dbReference type="AlphaFoldDB" id="A0A1H2S816"/>
<evidence type="ECO:0000256" key="4">
    <source>
        <dbReference type="ARBA" id="ARBA00023172"/>
    </source>
</evidence>
<dbReference type="GO" id="GO:0005524">
    <property type="term" value="F:ATP binding"/>
    <property type="evidence" value="ECO:0007669"/>
    <property type="project" value="InterPro"/>
</dbReference>
<dbReference type="SUPFAM" id="SSF47781">
    <property type="entry name" value="RuvA domain 2-like"/>
    <property type="match status" value="1"/>
</dbReference>
<comment type="subcellular location">
    <subcellularLocation>
        <location evidence="6">Cytoplasm</location>
    </subcellularLocation>
</comment>
<keyword evidence="5 6" id="KW-0234">DNA repair</keyword>
<dbReference type="GO" id="GO:0048476">
    <property type="term" value="C:Holliday junction resolvase complex"/>
    <property type="evidence" value="ECO:0007669"/>
    <property type="project" value="UniProtKB-UniRule"/>
</dbReference>
<proteinExistence type="inferred from homology"/>
<keyword evidence="8" id="KW-0347">Helicase</keyword>
<dbReference type="GO" id="GO:0000400">
    <property type="term" value="F:four-way junction DNA binding"/>
    <property type="evidence" value="ECO:0007669"/>
    <property type="project" value="UniProtKB-UniRule"/>
</dbReference>
<evidence type="ECO:0000256" key="6">
    <source>
        <dbReference type="HAMAP-Rule" id="MF_00031"/>
    </source>
</evidence>
<evidence type="ECO:0000313" key="9">
    <source>
        <dbReference type="Proteomes" id="UP000199488"/>
    </source>
</evidence>
<comment type="caution">
    <text evidence="6">Lacks conserved residue(s) required for the propagation of feature annotation.</text>
</comment>
<dbReference type="InterPro" id="IPR010994">
    <property type="entry name" value="RuvA_2-like"/>
</dbReference>
<dbReference type="HAMAP" id="MF_00031">
    <property type="entry name" value="DNA_HJ_migration_RuvA"/>
    <property type="match status" value="1"/>
</dbReference>
<dbReference type="InterPro" id="IPR000085">
    <property type="entry name" value="RuvA"/>
</dbReference>
<organism evidence="8 9">
    <name type="scientific">Marinococcus luteus</name>
    <dbReference type="NCBI Taxonomy" id="1122204"/>
    <lineage>
        <taxon>Bacteria</taxon>
        <taxon>Bacillati</taxon>
        <taxon>Bacillota</taxon>
        <taxon>Bacilli</taxon>
        <taxon>Bacillales</taxon>
        <taxon>Bacillaceae</taxon>
        <taxon>Marinococcus</taxon>
    </lineage>
</organism>
<dbReference type="Gene3D" id="1.10.150.20">
    <property type="entry name" value="5' to 3' exonuclease, C-terminal subdomain"/>
    <property type="match status" value="1"/>
</dbReference>
<comment type="subunit">
    <text evidence="6">Homotetramer. Forms an RuvA(8)-RuvB(12)-Holliday junction (HJ) complex. HJ DNA is sandwiched between 2 RuvA tetramers; dsDNA enters through RuvA and exits via RuvB. An RuvB hexamer assembles on each DNA strand where it exits the tetramer. Each RuvB hexamer is contacted by two RuvA subunits (via domain III) on 2 adjacent RuvB subunits; this complex drives branch migration. In the full resolvosome a probable DNA-RuvA(4)-RuvB(12)-RuvC(2) complex forms which resolves the HJ.</text>
</comment>
<evidence type="ECO:0000313" key="8">
    <source>
        <dbReference type="EMBL" id="SDW27678.1"/>
    </source>
</evidence>
<dbReference type="InterPro" id="IPR003583">
    <property type="entry name" value="Hlx-hairpin-Hlx_DNA-bd_motif"/>
</dbReference>
<protein>
    <recommendedName>
        <fullName evidence="6">Holliday junction branch migration complex subunit RuvA</fullName>
    </recommendedName>
</protein>
<dbReference type="GO" id="GO:0005737">
    <property type="term" value="C:cytoplasm"/>
    <property type="evidence" value="ECO:0007669"/>
    <property type="project" value="UniProtKB-SubCell"/>
</dbReference>
<dbReference type="Proteomes" id="UP000199488">
    <property type="component" value="Unassembled WGS sequence"/>
</dbReference>
<dbReference type="InterPro" id="IPR036267">
    <property type="entry name" value="RuvA_C_sf"/>
</dbReference>
<evidence type="ECO:0000256" key="5">
    <source>
        <dbReference type="ARBA" id="ARBA00023204"/>
    </source>
</evidence>
<keyword evidence="2 6" id="KW-0227">DNA damage</keyword>
<dbReference type="Gene3D" id="1.10.8.10">
    <property type="entry name" value="DNA helicase RuvA subunit, C-terminal domain"/>
    <property type="match status" value="1"/>
</dbReference>
<gene>
    <name evidence="6" type="primary">ruvA</name>
    <name evidence="8" type="ORF">SAMN05421781_1068</name>
</gene>
<keyword evidence="8" id="KW-0067">ATP-binding</keyword>
<dbReference type="SUPFAM" id="SSF46929">
    <property type="entry name" value="DNA helicase RuvA subunit, C-terminal domain"/>
    <property type="match status" value="1"/>
</dbReference>